<feature type="transmembrane region" description="Helical" evidence="1">
    <location>
        <begin position="81"/>
        <end position="100"/>
    </location>
</feature>
<dbReference type="RefSeq" id="WP_185272038.1">
    <property type="nucleotide sequence ID" value="NZ_CP055156.1"/>
</dbReference>
<dbReference type="EMBL" id="CP055156">
    <property type="protein sequence ID" value="QNF35547.1"/>
    <property type="molecule type" value="Genomic_DNA"/>
</dbReference>
<keyword evidence="3" id="KW-1185">Reference proteome</keyword>
<proteinExistence type="predicted"/>
<dbReference type="KEGG" id="aswu:HUW51_23605"/>
<keyword evidence="1" id="KW-1133">Transmembrane helix</keyword>
<accession>A0A7G7GEG3</accession>
<feature type="transmembrane region" description="Helical" evidence="1">
    <location>
        <begin position="261"/>
        <end position="282"/>
    </location>
</feature>
<gene>
    <name evidence="2" type="ORF">HUW51_23605</name>
</gene>
<feature type="transmembrane region" description="Helical" evidence="1">
    <location>
        <begin position="160"/>
        <end position="188"/>
    </location>
</feature>
<organism evidence="2 3">
    <name type="scientific">Adhaeribacter swui</name>
    <dbReference type="NCBI Taxonomy" id="2086471"/>
    <lineage>
        <taxon>Bacteria</taxon>
        <taxon>Pseudomonadati</taxon>
        <taxon>Bacteroidota</taxon>
        <taxon>Cytophagia</taxon>
        <taxon>Cytophagales</taxon>
        <taxon>Hymenobacteraceae</taxon>
        <taxon>Adhaeribacter</taxon>
    </lineage>
</organism>
<feature type="transmembrane region" description="Helical" evidence="1">
    <location>
        <begin position="344"/>
        <end position="361"/>
    </location>
</feature>
<keyword evidence="1" id="KW-0472">Membrane</keyword>
<reference evidence="2 3" key="1">
    <citation type="journal article" date="2018" name="Int. J. Syst. Evol. Microbiol.">
        <title>Adhaeribacter swui sp. nov., isolated from wet mud.</title>
        <authorList>
            <person name="Kim D.U."/>
            <person name="Kim K.W."/>
            <person name="Kang M.S."/>
            <person name="Kim J.Y."/>
            <person name="Jang J.H."/>
            <person name="Kim M.K."/>
        </authorList>
    </citation>
    <scope>NUCLEOTIDE SEQUENCE [LARGE SCALE GENOMIC DNA]</scope>
    <source>
        <strain evidence="2 3">KCTC 52873</strain>
    </source>
</reference>
<protein>
    <recommendedName>
        <fullName evidence="4">Glycosyltransferase family 39 protein</fullName>
    </recommendedName>
</protein>
<evidence type="ECO:0000313" key="3">
    <source>
        <dbReference type="Proteomes" id="UP000515237"/>
    </source>
</evidence>
<feature type="transmembrane region" description="Helical" evidence="1">
    <location>
        <begin position="130"/>
        <end position="148"/>
    </location>
</feature>
<sequence length="498" mass="57321">MLQTKSRFLVSYLLAGILIFLVQTHRLCQSGFLDYDSAKNWQIVQEIGSGNFEHLFQHASPTFFLFYAVFTPFLPDFHAFIALNCIINVLAILLIGRFVAQVFKLTAFQTFVLLLFTGFSGYLTANGRYFTIEAPSLLLFALLLPLYYQRFTEHSSRTFLQVVGLLALGLTLNYKLLLLFPVAILLEFVYQDKAIKKKHLLYAAAILLVPFIIYGVVAWLVGLPFYRLPAVYYILIHNYQVPNPGARIGFFHLDFTFYLHYFLRFESPLLFMGILFFPVIYWRQIFGQVRRAPVNCYGFIFFIVYPLLTGMHLLQKAPRGLFLIYSLLYAIAFICGLKLIKNRALVVGLVCISIVYQIQIVQKEFYRYAPTNYPRVISELKANKINKVATTVGLGIMPFAQKANIAVTPVFNEEELKFLEKHGYQYVLLDDYYLAANILKFKNLEKLVPLAAWSEPSLMAPYLYLDQSEFAGFSYQQALEVQCQAVQDSVQLRLLRIP</sequence>
<dbReference type="Proteomes" id="UP000515237">
    <property type="component" value="Chromosome"/>
</dbReference>
<feature type="transmembrane region" description="Helical" evidence="1">
    <location>
        <begin position="294"/>
        <end position="314"/>
    </location>
</feature>
<dbReference type="AlphaFoldDB" id="A0A7G7GEG3"/>
<keyword evidence="1" id="KW-0812">Transmembrane</keyword>
<evidence type="ECO:0000256" key="1">
    <source>
        <dbReference type="SAM" id="Phobius"/>
    </source>
</evidence>
<feature type="transmembrane region" description="Helical" evidence="1">
    <location>
        <begin position="200"/>
        <end position="221"/>
    </location>
</feature>
<name>A0A7G7GEG3_9BACT</name>
<feature type="transmembrane region" description="Helical" evidence="1">
    <location>
        <begin position="106"/>
        <end position="123"/>
    </location>
</feature>
<evidence type="ECO:0000313" key="2">
    <source>
        <dbReference type="EMBL" id="QNF35547.1"/>
    </source>
</evidence>
<feature type="transmembrane region" description="Helical" evidence="1">
    <location>
        <begin position="320"/>
        <end position="337"/>
    </location>
</feature>
<evidence type="ECO:0008006" key="4">
    <source>
        <dbReference type="Google" id="ProtNLM"/>
    </source>
</evidence>